<reference evidence="14" key="1">
    <citation type="submission" date="2016-11" db="EMBL/GenBank/DDBJ databases">
        <authorList>
            <person name="Varghese N."/>
            <person name="Submissions S."/>
        </authorList>
    </citation>
    <scope>NUCLEOTIDE SEQUENCE [LARGE SCALE GENOMIC DNA]</scope>
    <source>
        <strain evidence="14">DSM 9756</strain>
    </source>
</reference>
<evidence type="ECO:0000313" key="13">
    <source>
        <dbReference type="EMBL" id="SHE72189.1"/>
    </source>
</evidence>
<dbReference type="Gene3D" id="2.170.120.12">
    <property type="entry name" value="DNA-directed RNA polymerase, insert domain"/>
    <property type="match status" value="1"/>
</dbReference>
<evidence type="ECO:0000256" key="9">
    <source>
        <dbReference type="ARBA" id="ARBA00033070"/>
    </source>
</evidence>
<dbReference type="AlphaFoldDB" id="A0A1M4VT87"/>
<dbReference type="Pfam" id="PF01000">
    <property type="entry name" value="RNA_pol_A_bac"/>
    <property type="match status" value="1"/>
</dbReference>
<keyword evidence="5 11" id="KW-0808">Transferase</keyword>
<accession>A0A1M4VT87</accession>
<dbReference type="SUPFAM" id="SSF47789">
    <property type="entry name" value="C-terminal domain of RNA polymerase alpha subunit"/>
    <property type="match status" value="1"/>
</dbReference>
<dbReference type="GO" id="GO:0006351">
    <property type="term" value="P:DNA-templated transcription"/>
    <property type="evidence" value="ECO:0007669"/>
    <property type="project" value="UniProtKB-UniRule"/>
</dbReference>
<organism evidence="13 14">
    <name type="scientific">Desulfacinum infernum DSM 9756</name>
    <dbReference type="NCBI Taxonomy" id="1121391"/>
    <lineage>
        <taxon>Bacteria</taxon>
        <taxon>Pseudomonadati</taxon>
        <taxon>Thermodesulfobacteriota</taxon>
        <taxon>Syntrophobacteria</taxon>
        <taxon>Syntrophobacterales</taxon>
        <taxon>Syntrophobacteraceae</taxon>
        <taxon>Desulfacinum</taxon>
    </lineage>
</organism>
<dbReference type="InterPro" id="IPR011773">
    <property type="entry name" value="DNA-dir_RpoA"/>
</dbReference>
<dbReference type="GO" id="GO:0005737">
    <property type="term" value="C:cytoplasm"/>
    <property type="evidence" value="ECO:0007669"/>
    <property type="project" value="UniProtKB-ARBA"/>
</dbReference>
<dbReference type="FunFam" id="1.10.150.20:FF:000001">
    <property type="entry name" value="DNA-directed RNA polymerase subunit alpha"/>
    <property type="match status" value="1"/>
</dbReference>
<dbReference type="STRING" id="1121391.SAMN02745206_00748"/>
<evidence type="ECO:0000256" key="11">
    <source>
        <dbReference type="HAMAP-Rule" id="MF_00059"/>
    </source>
</evidence>
<feature type="domain" description="DNA-directed RNA polymerase RpoA/D/Rpb3-type" evidence="12">
    <location>
        <begin position="25"/>
        <end position="232"/>
    </location>
</feature>
<dbReference type="InterPro" id="IPR036603">
    <property type="entry name" value="RBP11-like"/>
</dbReference>
<comment type="subunit">
    <text evidence="11">Homodimer. The RNAP catalytic core consists of 2 alpha, 1 beta, 1 beta' and 1 omega subunit. When a sigma factor is associated with the core the holoenzyme is formed, which can initiate transcription.</text>
</comment>
<dbReference type="Gene3D" id="1.10.150.20">
    <property type="entry name" value="5' to 3' exonuclease, C-terminal subdomain"/>
    <property type="match status" value="1"/>
</dbReference>
<dbReference type="Proteomes" id="UP000184076">
    <property type="component" value="Unassembled WGS sequence"/>
</dbReference>
<evidence type="ECO:0000256" key="10">
    <source>
        <dbReference type="ARBA" id="ARBA00048552"/>
    </source>
</evidence>
<dbReference type="CDD" id="cd06928">
    <property type="entry name" value="RNAP_alpha_NTD"/>
    <property type="match status" value="1"/>
</dbReference>
<feature type="region of interest" description="Alpha N-terminal domain (alpha-NTD)" evidence="11">
    <location>
        <begin position="1"/>
        <end position="233"/>
    </location>
</feature>
<dbReference type="EMBL" id="FQVB01000006">
    <property type="protein sequence ID" value="SHE72189.1"/>
    <property type="molecule type" value="Genomic_DNA"/>
</dbReference>
<comment type="function">
    <text evidence="11">DNA-dependent RNA polymerase catalyzes the transcription of DNA into RNA using the four ribonucleoside triphosphates as substrates.</text>
</comment>
<dbReference type="RefSeq" id="WP_073037072.1">
    <property type="nucleotide sequence ID" value="NZ_FQVB01000006.1"/>
</dbReference>
<evidence type="ECO:0000256" key="1">
    <source>
        <dbReference type="ARBA" id="ARBA00007123"/>
    </source>
</evidence>
<dbReference type="GO" id="GO:0000428">
    <property type="term" value="C:DNA-directed RNA polymerase complex"/>
    <property type="evidence" value="ECO:0007669"/>
    <property type="project" value="UniProtKB-KW"/>
</dbReference>
<dbReference type="EC" id="2.7.7.6" evidence="2 11"/>
<name>A0A1M4VT87_9BACT</name>
<dbReference type="NCBIfam" id="NF003519">
    <property type="entry name" value="PRK05182.2-5"/>
    <property type="match status" value="1"/>
</dbReference>
<dbReference type="SUPFAM" id="SSF56553">
    <property type="entry name" value="Insert subdomain of RNA polymerase alpha subunit"/>
    <property type="match status" value="1"/>
</dbReference>
<dbReference type="InterPro" id="IPR011263">
    <property type="entry name" value="DNA-dir_RNA_pol_RpoA/D/Rpb3"/>
</dbReference>
<dbReference type="InterPro" id="IPR036643">
    <property type="entry name" value="RNApol_insert_sf"/>
</dbReference>
<dbReference type="SUPFAM" id="SSF55257">
    <property type="entry name" value="RBP11-like subunits of RNA polymerase"/>
    <property type="match status" value="1"/>
</dbReference>
<dbReference type="InterPro" id="IPR011262">
    <property type="entry name" value="DNA-dir_RNA_pol_insert"/>
</dbReference>
<dbReference type="GO" id="GO:0003899">
    <property type="term" value="F:DNA-directed RNA polymerase activity"/>
    <property type="evidence" value="ECO:0007669"/>
    <property type="project" value="UniProtKB-UniRule"/>
</dbReference>
<dbReference type="HAMAP" id="MF_00059">
    <property type="entry name" value="RNApol_bact_RpoA"/>
    <property type="match status" value="1"/>
</dbReference>
<evidence type="ECO:0000256" key="4">
    <source>
        <dbReference type="ARBA" id="ARBA00022478"/>
    </source>
</evidence>
<keyword evidence="6 11" id="KW-0548">Nucleotidyltransferase</keyword>
<evidence type="ECO:0000259" key="12">
    <source>
        <dbReference type="SMART" id="SM00662"/>
    </source>
</evidence>
<evidence type="ECO:0000256" key="5">
    <source>
        <dbReference type="ARBA" id="ARBA00022679"/>
    </source>
</evidence>
<keyword evidence="7 11" id="KW-0804">Transcription</keyword>
<evidence type="ECO:0000256" key="2">
    <source>
        <dbReference type="ARBA" id="ARBA00012418"/>
    </source>
</evidence>
<evidence type="ECO:0000313" key="14">
    <source>
        <dbReference type="Proteomes" id="UP000184076"/>
    </source>
</evidence>
<evidence type="ECO:0000256" key="8">
    <source>
        <dbReference type="ARBA" id="ARBA00032524"/>
    </source>
</evidence>
<dbReference type="InterPro" id="IPR011260">
    <property type="entry name" value="RNAP_asu_C"/>
</dbReference>
<proteinExistence type="inferred from homology"/>
<evidence type="ECO:0000256" key="7">
    <source>
        <dbReference type="ARBA" id="ARBA00023163"/>
    </source>
</evidence>
<dbReference type="Pfam" id="PF03118">
    <property type="entry name" value="RNA_pol_A_CTD"/>
    <property type="match status" value="1"/>
</dbReference>
<feature type="region of interest" description="Alpha C-terminal domain (alpha-CTD)" evidence="11">
    <location>
        <begin position="250"/>
        <end position="336"/>
    </location>
</feature>
<keyword evidence="14" id="KW-1185">Reference proteome</keyword>
<evidence type="ECO:0000256" key="3">
    <source>
        <dbReference type="ARBA" id="ARBA00015972"/>
    </source>
</evidence>
<dbReference type="FunFam" id="2.170.120.12:FF:000001">
    <property type="entry name" value="DNA-directed RNA polymerase subunit alpha"/>
    <property type="match status" value="1"/>
</dbReference>
<dbReference type="SMART" id="SM00662">
    <property type="entry name" value="RPOLD"/>
    <property type="match status" value="1"/>
</dbReference>
<comment type="catalytic activity">
    <reaction evidence="10 11">
        <text>RNA(n) + a ribonucleoside 5'-triphosphate = RNA(n+1) + diphosphate</text>
        <dbReference type="Rhea" id="RHEA:21248"/>
        <dbReference type="Rhea" id="RHEA-COMP:14527"/>
        <dbReference type="Rhea" id="RHEA-COMP:17342"/>
        <dbReference type="ChEBI" id="CHEBI:33019"/>
        <dbReference type="ChEBI" id="CHEBI:61557"/>
        <dbReference type="ChEBI" id="CHEBI:140395"/>
        <dbReference type="EC" id="2.7.7.6"/>
    </reaction>
</comment>
<dbReference type="NCBIfam" id="TIGR02027">
    <property type="entry name" value="rpoA"/>
    <property type="match status" value="1"/>
</dbReference>
<protein>
    <recommendedName>
        <fullName evidence="3 11">DNA-directed RNA polymerase subunit alpha</fullName>
        <shortName evidence="11">RNAP subunit alpha</shortName>
        <ecNumber evidence="2 11">2.7.7.6</ecNumber>
    </recommendedName>
    <alternativeName>
        <fullName evidence="9 11">RNA polymerase subunit alpha</fullName>
    </alternativeName>
    <alternativeName>
        <fullName evidence="8 11">Transcriptase subunit alpha</fullName>
    </alternativeName>
</protein>
<dbReference type="GO" id="GO:0046983">
    <property type="term" value="F:protein dimerization activity"/>
    <property type="evidence" value="ECO:0007669"/>
    <property type="project" value="InterPro"/>
</dbReference>
<gene>
    <name evidence="11" type="primary">rpoA</name>
    <name evidence="13" type="ORF">SAMN02745206_00748</name>
</gene>
<keyword evidence="4 11" id="KW-0240">DNA-directed RNA polymerase</keyword>
<evidence type="ECO:0000256" key="6">
    <source>
        <dbReference type="ARBA" id="ARBA00022695"/>
    </source>
</evidence>
<dbReference type="NCBIfam" id="NF003513">
    <property type="entry name" value="PRK05182.1-2"/>
    <property type="match status" value="1"/>
</dbReference>
<dbReference type="Pfam" id="PF01193">
    <property type="entry name" value="RNA_pol_L"/>
    <property type="match status" value="1"/>
</dbReference>
<dbReference type="GO" id="GO:0003677">
    <property type="term" value="F:DNA binding"/>
    <property type="evidence" value="ECO:0007669"/>
    <property type="project" value="UniProtKB-UniRule"/>
</dbReference>
<comment type="similarity">
    <text evidence="1 11">Belongs to the RNA polymerase alpha chain family.</text>
</comment>
<comment type="domain">
    <text evidence="11">The N-terminal domain is essential for RNAP assembly and basal transcription, whereas the C-terminal domain is involved in interaction with transcriptional regulators and with upstream promoter elements.</text>
</comment>
<dbReference type="OrthoDB" id="9805706at2"/>
<dbReference type="Gene3D" id="3.30.1360.10">
    <property type="entry name" value="RNA polymerase, RBP11-like subunit"/>
    <property type="match status" value="1"/>
</dbReference>
<sequence length="336" mass="37674">MQKNWRELIRPKRLEIEAGEDPTRYAKFTCEPLERGFGTTLGNALRRVLLSSLRGAAITAVKIDGVLHEFSSAPGVVEDVTDIILNLKEVRLRLDGDGPKRLVLEKEGEGLVTAGDIQGDSSVTILNKDLPICTLAKDGKVRMELTVDEGKGYVPADWDSAATETIGLIPIDAIFTPVRKVSYNVTQARVGQRTDYDKLTMEIWTDGSVSPEDALALAAKILKEQLAVFINFEEYEEPVEEAEEEKEPVFNENLFRSVDELELSVRSANCLKNADIRYIGELVQKTEAEMLKTKNFGRKSLNEIKEILAEMGLSLGMQLENFPSREEIEQRRKEEE</sequence>